<evidence type="ECO:0000256" key="2">
    <source>
        <dbReference type="ARBA" id="ARBA00022801"/>
    </source>
</evidence>
<sequence length="648" mass="69722">MFVAATGADRRATYWRVDWTTLADPDVPIAVWALDTDRDLSTGKDEWPAAAGVTSPGLDRALVVSSRGAWLHNPRRGLVVDVLERGGRLTVDEQTRSFVLRVPKRLLPARGSWRVRLGAGLADATGEAMAAPTMTGGAPLPPGLPHVFNLAFRTPDQETPVVRDSQTAGLVAAMEALAAGNPVTGQLGADGLARFVTGNFWMEDAQADALAAGDAADFSHVVRWRDLLRGRRTSEPLVRGYSNRWYLSRLDLGDGVVANTGGVTGDGDANYLSPLQPYSVYVPTSYRRGDDAPLTWTLHSLGVNHNQYGAYDPSLVQSLCEDRDSICAGTLGRGPDGWYFDEAEVDYWQVWRALAEGFDLDPTRTVMTGYSMGGWAGYHLGLAHPDLYAEVVSLAGPPQCGVSVDADQIVNPAFGGRCTSDGTAYDLVGNALHLPFRIGQGALDQLVPFTSVEQHVARFAALGLRHRFVRYPAEDHLVFATQDRFDTVLDGLGLPVVERDPREVDLTWRPHLTRPGLGIGATTAYWLRGLAARDSSPGSLARVQAVSEALPGTDVEVVTSGPTPVVSPLPALLQETTWQTGPALPVSDVLSLGLTNVSRVTVDLVRARWTCGTLQVTSDGPAVVLLAGPRGTERIEVGEGVRRVQRRC</sequence>
<accession>A0A6J6VBS4</accession>
<reference evidence="3" key="1">
    <citation type="submission" date="2020-05" db="EMBL/GenBank/DDBJ databases">
        <authorList>
            <person name="Chiriac C."/>
            <person name="Salcher M."/>
            <person name="Ghai R."/>
            <person name="Kavagutti S V."/>
        </authorList>
    </citation>
    <scope>NUCLEOTIDE SEQUENCE</scope>
</reference>
<dbReference type="PANTHER" id="PTHR43037">
    <property type="entry name" value="UNNAMED PRODUCT-RELATED"/>
    <property type="match status" value="1"/>
</dbReference>
<dbReference type="PANTHER" id="PTHR43037:SF5">
    <property type="entry name" value="FERULOYL ESTERASE"/>
    <property type="match status" value="1"/>
</dbReference>
<dbReference type="AlphaFoldDB" id="A0A6J6VBS4"/>
<dbReference type="InterPro" id="IPR050955">
    <property type="entry name" value="Plant_Biomass_Hydrol_Est"/>
</dbReference>
<organism evidence="3">
    <name type="scientific">freshwater metagenome</name>
    <dbReference type="NCBI Taxonomy" id="449393"/>
    <lineage>
        <taxon>unclassified sequences</taxon>
        <taxon>metagenomes</taxon>
        <taxon>ecological metagenomes</taxon>
    </lineage>
</organism>
<evidence type="ECO:0000313" key="3">
    <source>
        <dbReference type="EMBL" id="CAB4769762.1"/>
    </source>
</evidence>
<dbReference type="InterPro" id="IPR029058">
    <property type="entry name" value="AB_hydrolase_fold"/>
</dbReference>
<dbReference type="GO" id="GO:0016787">
    <property type="term" value="F:hydrolase activity"/>
    <property type="evidence" value="ECO:0007669"/>
    <property type="project" value="UniProtKB-KW"/>
</dbReference>
<gene>
    <name evidence="3" type="ORF">UFOPK2761_03318</name>
</gene>
<proteinExistence type="predicted"/>
<dbReference type="SUPFAM" id="SSF53474">
    <property type="entry name" value="alpha/beta-Hydrolases"/>
    <property type="match status" value="1"/>
</dbReference>
<dbReference type="Gene3D" id="3.40.50.1820">
    <property type="entry name" value="alpha/beta hydrolase"/>
    <property type="match status" value="1"/>
</dbReference>
<keyword evidence="2" id="KW-0378">Hydrolase</keyword>
<evidence type="ECO:0000256" key="1">
    <source>
        <dbReference type="ARBA" id="ARBA00022729"/>
    </source>
</evidence>
<protein>
    <submittedName>
        <fullName evidence="3">Unannotated protein</fullName>
    </submittedName>
</protein>
<name>A0A6J6VBS4_9ZZZZ</name>
<dbReference type="EMBL" id="CAEZYQ010000045">
    <property type="protein sequence ID" value="CAB4769762.1"/>
    <property type="molecule type" value="Genomic_DNA"/>
</dbReference>
<keyword evidence="1" id="KW-0732">Signal</keyword>